<evidence type="ECO:0000313" key="3">
    <source>
        <dbReference type="Proteomes" id="UP000031166"/>
    </source>
</evidence>
<comment type="caution">
    <text evidence="2">The sequence shown here is derived from an EMBL/GenBank/DDBJ whole genome shotgun (WGS) entry which is preliminary data.</text>
</comment>
<dbReference type="Proteomes" id="UP000031166">
    <property type="component" value="Unassembled WGS sequence"/>
</dbReference>
<dbReference type="AlphaFoldDB" id="A0A0B4CHK1"/>
<accession>A0A0B4CHK1</accession>
<dbReference type="STRING" id="172043.RM53_14085"/>
<feature type="region of interest" description="Disordered" evidence="1">
    <location>
        <begin position="51"/>
        <end position="77"/>
    </location>
</feature>
<evidence type="ECO:0008006" key="4">
    <source>
        <dbReference type="Google" id="ProtNLM"/>
    </source>
</evidence>
<name>A0A0B4CHK1_9CAUL</name>
<protein>
    <recommendedName>
        <fullName evidence="4">Lipoprotein</fullName>
    </recommendedName>
</protein>
<proteinExistence type="predicted"/>
<evidence type="ECO:0000256" key="1">
    <source>
        <dbReference type="SAM" id="MobiDB-lite"/>
    </source>
</evidence>
<dbReference type="PROSITE" id="PS51257">
    <property type="entry name" value="PROKAR_LIPOPROTEIN"/>
    <property type="match status" value="1"/>
</dbReference>
<organism evidence="2 3">
    <name type="scientific">Brevundimonas nasdae</name>
    <dbReference type="NCBI Taxonomy" id="172043"/>
    <lineage>
        <taxon>Bacteria</taxon>
        <taxon>Pseudomonadati</taxon>
        <taxon>Pseudomonadota</taxon>
        <taxon>Alphaproteobacteria</taxon>
        <taxon>Caulobacterales</taxon>
        <taxon>Caulobacteraceae</taxon>
        <taxon>Brevundimonas</taxon>
    </lineage>
</organism>
<dbReference type="EMBL" id="JWSY01000027">
    <property type="protein sequence ID" value="KIC55962.1"/>
    <property type="molecule type" value="Genomic_DNA"/>
</dbReference>
<sequence>MVTMMDRKDDDMRIATAAMTALGLVLSGCGQSDAPAKIPAAQDTQIAAAAPTPSAITRAAPSPTTKPVGPAERRAAAAREEIGTAADVSQLQALPDQNAKVFSLSGGDPAVNGLVTYFALFGGPAEGWRAYPLGDYAEWKVVEAKAGRVVLAVRQDTAGPNGDILKVERTVQIDFPSSGETPPDAVSVSTSQ</sequence>
<feature type="compositionally biased region" description="Low complexity" evidence="1">
    <location>
        <begin position="51"/>
        <end position="65"/>
    </location>
</feature>
<evidence type="ECO:0000313" key="2">
    <source>
        <dbReference type="EMBL" id="KIC55962.1"/>
    </source>
</evidence>
<reference evidence="2 3" key="1">
    <citation type="submission" date="2014-12" db="EMBL/GenBank/DDBJ databases">
        <title>Genome sequencing of Brevundimonas nasdae TPW30.</title>
        <authorList>
            <person name="Tan P.W."/>
            <person name="Chan K.-G."/>
        </authorList>
    </citation>
    <scope>NUCLEOTIDE SEQUENCE [LARGE SCALE GENOMIC DNA]</scope>
    <source>
        <strain evidence="2 3">TPW30</strain>
    </source>
</reference>
<gene>
    <name evidence="2" type="ORF">RM53_14085</name>
</gene>